<sequence>MINTWLLDKQARLIVEEIPYLKSAALGVYIKLGSRHEKEEMAGASHFIEHMLFKGTESRSARDIAESFEEIGGQLNAFTSKEFTCVYARTLDENISSAMEIIFDMLFNSTFATRDFATEKEVIIEEINIYEDTPDD</sequence>
<dbReference type="SUPFAM" id="SSF63411">
    <property type="entry name" value="LuxS/MPP-like metallohydrolase"/>
    <property type="match status" value="1"/>
</dbReference>
<dbReference type="Gene3D" id="3.30.830.10">
    <property type="entry name" value="Metalloenzyme, LuxS/M16 peptidase-like"/>
    <property type="match status" value="1"/>
</dbReference>
<gene>
    <name evidence="3" type="ORF">DDZ44_04305</name>
</gene>
<feature type="domain" description="Peptidase M16 N-terminal" evidence="2">
    <location>
        <begin position="14"/>
        <end position="134"/>
    </location>
</feature>
<feature type="non-terminal residue" evidence="3">
    <location>
        <position position="136"/>
    </location>
</feature>
<name>A0A354YUV2_9FIRM</name>
<dbReference type="Pfam" id="PF00675">
    <property type="entry name" value="Peptidase_M16"/>
    <property type="match status" value="1"/>
</dbReference>
<comment type="similarity">
    <text evidence="1">Belongs to the peptidase M16 family.</text>
</comment>
<protein>
    <submittedName>
        <fullName evidence="3">Peptidase M16</fullName>
    </submittedName>
</protein>
<comment type="caution">
    <text evidence="3">The sequence shown here is derived from an EMBL/GenBank/DDBJ whole genome shotgun (WGS) entry which is preliminary data.</text>
</comment>
<evidence type="ECO:0000313" key="3">
    <source>
        <dbReference type="EMBL" id="HBK53143.1"/>
    </source>
</evidence>
<dbReference type="InterPro" id="IPR050361">
    <property type="entry name" value="MPP/UQCRC_Complex"/>
</dbReference>
<dbReference type="GO" id="GO:0046872">
    <property type="term" value="F:metal ion binding"/>
    <property type="evidence" value="ECO:0007669"/>
    <property type="project" value="InterPro"/>
</dbReference>
<reference evidence="3 4" key="1">
    <citation type="journal article" date="2018" name="Nat. Biotechnol.">
        <title>A standardized bacterial taxonomy based on genome phylogeny substantially revises the tree of life.</title>
        <authorList>
            <person name="Parks D.H."/>
            <person name="Chuvochina M."/>
            <person name="Waite D.W."/>
            <person name="Rinke C."/>
            <person name="Skarshewski A."/>
            <person name="Chaumeil P.A."/>
            <person name="Hugenholtz P."/>
        </authorList>
    </citation>
    <scope>NUCLEOTIDE SEQUENCE [LARGE SCALE GENOMIC DNA]</scope>
    <source>
        <strain evidence="3">UBA10948</strain>
    </source>
</reference>
<dbReference type="GO" id="GO:0004222">
    <property type="term" value="F:metalloendopeptidase activity"/>
    <property type="evidence" value="ECO:0007669"/>
    <property type="project" value="InterPro"/>
</dbReference>
<proteinExistence type="inferred from homology"/>
<dbReference type="InterPro" id="IPR011249">
    <property type="entry name" value="Metalloenz_LuxS/M16"/>
</dbReference>
<dbReference type="Proteomes" id="UP000263273">
    <property type="component" value="Unassembled WGS sequence"/>
</dbReference>
<dbReference type="EMBL" id="DNZF01000091">
    <property type="protein sequence ID" value="HBK53143.1"/>
    <property type="molecule type" value="Genomic_DNA"/>
</dbReference>
<evidence type="ECO:0000259" key="2">
    <source>
        <dbReference type="Pfam" id="PF00675"/>
    </source>
</evidence>
<dbReference type="AlphaFoldDB" id="A0A354YUV2"/>
<dbReference type="PANTHER" id="PTHR11851:SF49">
    <property type="entry name" value="MITOCHONDRIAL-PROCESSING PEPTIDASE SUBUNIT ALPHA"/>
    <property type="match status" value="1"/>
</dbReference>
<dbReference type="PROSITE" id="PS00143">
    <property type="entry name" value="INSULINASE"/>
    <property type="match status" value="1"/>
</dbReference>
<organism evidence="3 4">
    <name type="scientific">Syntrophomonas wolfei</name>
    <dbReference type="NCBI Taxonomy" id="863"/>
    <lineage>
        <taxon>Bacteria</taxon>
        <taxon>Bacillati</taxon>
        <taxon>Bacillota</taxon>
        <taxon>Clostridia</taxon>
        <taxon>Eubacteriales</taxon>
        <taxon>Syntrophomonadaceae</taxon>
        <taxon>Syntrophomonas</taxon>
    </lineage>
</organism>
<dbReference type="InterPro" id="IPR001431">
    <property type="entry name" value="Pept_M16_Zn_BS"/>
</dbReference>
<dbReference type="PANTHER" id="PTHR11851">
    <property type="entry name" value="METALLOPROTEASE"/>
    <property type="match status" value="1"/>
</dbReference>
<evidence type="ECO:0000313" key="4">
    <source>
        <dbReference type="Proteomes" id="UP000263273"/>
    </source>
</evidence>
<dbReference type="InterPro" id="IPR011765">
    <property type="entry name" value="Pept_M16_N"/>
</dbReference>
<evidence type="ECO:0000256" key="1">
    <source>
        <dbReference type="ARBA" id="ARBA00007261"/>
    </source>
</evidence>
<dbReference type="GO" id="GO:0006508">
    <property type="term" value="P:proteolysis"/>
    <property type="evidence" value="ECO:0007669"/>
    <property type="project" value="InterPro"/>
</dbReference>
<accession>A0A354YUV2</accession>